<dbReference type="SUPFAM" id="SSF103473">
    <property type="entry name" value="MFS general substrate transporter"/>
    <property type="match status" value="1"/>
</dbReference>
<dbReference type="PANTHER" id="PTHR43266">
    <property type="entry name" value="MACROLIDE-EFFLUX PROTEIN"/>
    <property type="match status" value="1"/>
</dbReference>
<dbReference type="InterPro" id="IPR022324">
    <property type="entry name" value="Bacilysin_exporter_BacE_put"/>
</dbReference>
<organism evidence="9 10">
    <name type="scientific">Candidatus Edwardsbacteria bacterium GWF2_54_11</name>
    <dbReference type="NCBI Taxonomy" id="1817851"/>
    <lineage>
        <taxon>Bacteria</taxon>
        <taxon>Candidatus Edwardsiibacteriota</taxon>
    </lineage>
</organism>
<feature type="transmembrane region" description="Helical" evidence="7">
    <location>
        <begin position="156"/>
        <end position="176"/>
    </location>
</feature>
<dbReference type="InterPro" id="IPR020846">
    <property type="entry name" value="MFS_dom"/>
</dbReference>
<dbReference type="InterPro" id="IPR011701">
    <property type="entry name" value="MFS"/>
</dbReference>
<feature type="transmembrane region" description="Helical" evidence="7">
    <location>
        <begin position="21"/>
        <end position="48"/>
    </location>
</feature>
<dbReference type="CDD" id="cd06173">
    <property type="entry name" value="MFS_MefA_like"/>
    <property type="match status" value="1"/>
</dbReference>
<dbReference type="GO" id="GO:0005886">
    <property type="term" value="C:plasma membrane"/>
    <property type="evidence" value="ECO:0007669"/>
    <property type="project" value="UniProtKB-SubCell"/>
</dbReference>
<evidence type="ECO:0000256" key="7">
    <source>
        <dbReference type="SAM" id="Phobius"/>
    </source>
</evidence>
<dbReference type="PRINTS" id="PR01988">
    <property type="entry name" value="EXPORTERBACE"/>
</dbReference>
<dbReference type="Pfam" id="PF07690">
    <property type="entry name" value="MFS_1"/>
    <property type="match status" value="1"/>
</dbReference>
<protein>
    <recommendedName>
        <fullName evidence="8">Major facilitator superfamily (MFS) profile domain-containing protein</fullName>
    </recommendedName>
</protein>
<feature type="transmembrane region" description="Helical" evidence="7">
    <location>
        <begin position="232"/>
        <end position="254"/>
    </location>
</feature>
<dbReference type="PROSITE" id="PS50850">
    <property type="entry name" value="MFS"/>
    <property type="match status" value="1"/>
</dbReference>
<dbReference type="GO" id="GO:0022857">
    <property type="term" value="F:transmembrane transporter activity"/>
    <property type="evidence" value="ECO:0007669"/>
    <property type="project" value="InterPro"/>
</dbReference>
<feature type="transmembrane region" description="Helical" evidence="7">
    <location>
        <begin position="383"/>
        <end position="408"/>
    </location>
</feature>
<evidence type="ECO:0000256" key="6">
    <source>
        <dbReference type="ARBA" id="ARBA00023136"/>
    </source>
</evidence>
<feature type="transmembrane region" description="Helical" evidence="7">
    <location>
        <begin position="113"/>
        <end position="135"/>
    </location>
</feature>
<feature type="transmembrane region" description="Helical" evidence="7">
    <location>
        <begin position="182"/>
        <end position="201"/>
    </location>
</feature>
<feature type="transmembrane region" description="Helical" evidence="7">
    <location>
        <begin position="355"/>
        <end position="377"/>
    </location>
</feature>
<keyword evidence="5 7" id="KW-1133">Transmembrane helix</keyword>
<evidence type="ECO:0000256" key="5">
    <source>
        <dbReference type="ARBA" id="ARBA00022989"/>
    </source>
</evidence>
<comment type="caution">
    <text evidence="9">The sequence shown here is derived from an EMBL/GenBank/DDBJ whole genome shotgun (WGS) entry which is preliminary data.</text>
</comment>
<accession>A0A1F5R9V4</accession>
<dbReference type="PANTHER" id="PTHR43266:SF9">
    <property type="entry name" value="PERMEASE, MAJOR FACILITATOR SUPERFAMILY-RELATED"/>
    <property type="match status" value="1"/>
</dbReference>
<feature type="transmembrane region" description="Helical" evidence="7">
    <location>
        <begin position="320"/>
        <end position="343"/>
    </location>
</feature>
<comment type="subcellular location">
    <subcellularLocation>
        <location evidence="1">Cell membrane</location>
        <topology evidence="1">Multi-pass membrane protein</topology>
    </subcellularLocation>
</comment>
<proteinExistence type="predicted"/>
<evidence type="ECO:0000256" key="1">
    <source>
        <dbReference type="ARBA" id="ARBA00004651"/>
    </source>
</evidence>
<dbReference type="EMBL" id="MFFM01000036">
    <property type="protein sequence ID" value="OGF11219.1"/>
    <property type="molecule type" value="Genomic_DNA"/>
</dbReference>
<keyword evidence="2" id="KW-0813">Transport</keyword>
<feature type="domain" description="Major facilitator superfamily (MFS) profile" evidence="8">
    <location>
        <begin position="21"/>
        <end position="408"/>
    </location>
</feature>
<keyword evidence="6 7" id="KW-0472">Membrane</keyword>
<feature type="transmembrane region" description="Helical" evidence="7">
    <location>
        <begin position="266"/>
        <end position="284"/>
    </location>
</feature>
<feature type="transmembrane region" description="Helical" evidence="7">
    <location>
        <begin position="296"/>
        <end position="314"/>
    </location>
</feature>
<dbReference type="AlphaFoldDB" id="A0A1F5R9V4"/>
<name>A0A1F5R9V4_9BACT</name>
<dbReference type="InterPro" id="IPR036259">
    <property type="entry name" value="MFS_trans_sf"/>
</dbReference>
<gene>
    <name evidence="9" type="ORF">A2024_12450</name>
</gene>
<evidence type="ECO:0000313" key="10">
    <source>
        <dbReference type="Proteomes" id="UP000177230"/>
    </source>
</evidence>
<feature type="transmembrane region" description="Helical" evidence="7">
    <location>
        <begin position="60"/>
        <end position="79"/>
    </location>
</feature>
<dbReference type="Gene3D" id="1.20.1250.20">
    <property type="entry name" value="MFS general substrate transporter like domains"/>
    <property type="match status" value="1"/>
</dbReference>
<keyword evidence="3" id="KW-1003">Cell membrane</keyword>
<reference evidence="9 10" key="1">
    <citation type="journal article" date="2016" name="Nat. Commun.">
        <title>Thousands of microbial genomes shed light on interconnected biogeochemical processes in an aquifer system.</title>
        <authorList>
            <person name="Anantharaman K."/>
            <person name="Brown C.T."/>
            <person name="Hug L.A."/>
            <person name="Sharon I."/>
            <person name="Castelle C.J."/>
            <person name="Probst A.J."/>
            <person name="Thomas B.C."/>
            <person name="Singh A."/>
            <person name="Wilkins M.J."/>
            <person name="Karaoz U."/>
            <person name="Brodie E.L."/>
            <person name="Williams K.H."/>
            <person name="Hubbard S.S."/>
            <person name="Banfield J.F."/>
        </authorList>
    </citation>
    <scope>NUCLEOTIDE SEQUENCE [LARGE SCALE GENOMIC DNA]</scope>
</reference>
<feature type="transmembrane region" description="Helical" evidence="7">
    <location>
        <begin position="86"/>
        <end position="107"/>
    </location>
</feature>
<evidence type="ECO:0000256" key="2">
    <source>
        <dbReference type="ARBA" id="ARBA00022448"/>
    </source>
</evidence>
<evidence type="ECO:0000256" key="4">
    <source>
        <dbReference type="ARBA" id="ARBA00022692"/>
    </source>
</evidence>
<evidence type="ECO:0000259" key="8">
    <source>
        <dbReference type="PROSITE" id="PS50850"/>
    </source>
</evidence>
<keyword evidence="4 7" id="KW-0812">Transmembrane</keyword>
<evidence type="ECO:0000313" key="9">
    <source>
        <dbReference type="EMBL" id="OGF11219.1"/>
    </source>
</evidence>
<dbReference type="Proteomes" id="UP000177230">
    <property type="component" value="Unassembled WGS sequence"/>
</dbReference>
<sequence length="424" mass="45814">MQIDGKSTMSEQKPPSLWNRNFLLLWQGQLVSSLGDNFYAIALGFWVLEKTGSTGLMGTLMAVSTLPRVLISPFAGVWVDRTERRSLLIAMDVIRGLASAGVGLAAFAGHLEIWMVFAAGIVLSVCGSFFGPAVSSAIPDIVPPEQIVQANSVFSLAYNGTSIIGTAGGGFLYQALKAPLMFLFDGFSYIFSAAAILFMRIPAVKHQSQKVSFFQDMKGGLLFVKNFNGLKYSFLIFGVLNFFANIGFFLILPMFQKIPFLGAGKYGIVMGVLTGGSFLGYLLASTIKIPTAKRFMVFYLGALMSAACMALFPVHVTMIYMSAMAVLIGLSIAVVNALISAVMQITVPQDMRGKVFGLLGTMAGSLTPIAFAVGGWLGEVFPIRPLMSGCFILTFGAFFVLIFVPSVIRFFNFDPSKQTLEEIM</sequence>
<evidence type="ECO:0000256" key="3">
    <source>
        <dbReference type="ARBA" id="ARBA00022475"/>
    </source>
</evidence>